<dbReference type="GO" id="GO:0005829">
    <property type="term" value="C:cytosol"/>
    <property type="evidence" value="ECO:0007669"/>
    <property type="project" value="TreeGrafter"/>
</dbReference>
<dbReference type="Gene3D" id="2.40.37.10">
    <property type="entry name" value="Lyase, Ornithine Decarboxylase, Chain A, domain 1"/>
    <property type="match status" value="1"/>
</dbReference>
<reference evidence="5" key="1">
    <citation type="submission" date="2018-06" db="EMBL/GenBank/DDBJ databases">
        <authorList>
            <person name="Zhirakovskaya E."/>
        </authorList>
    </citation>
    <scope>NUCLEOTIDE SEQUENCE</scope>
</reference>
<dbReference type="NCBIfam" id="TIGR00492">
    <property type="entry name" value="alr"/>
    <property type="match status" value="1"/>
</dbReference>
<dbReference type="InterPro" id="IPR001608">
    <property type="entry name" value="Ala_racemase_N"/>
</dbReference>
<dbReference type="PRINTS" id="PR00992">
    <property type="entry name" value="ALARACEMASE"/>
</dbReference>
<evidence type="ECO:0000256" key="3">
    <source>
        <dbReference type="ARBA" id="ARBA00023235"/>
    </source>
</evidence>
<gene>
    <name evidence="5" type="ORF">MNBD_DELTA01-1341</name>
</gene>
<sequence>MSGRPTVALIDTQALEYNLKSLKAKLPEGVATTAVVKANAYGHGAALVAETLQSAGCSFFGVAFAGEGAELRKGGITKPIIVFSGATPAEITTIIENNLTPVVYDIDSAQAINKQAEAAGIKQPVHIKIDSGMGRLGIQPGRIKGFFNAFSKLQNLQMEGLMSQYAEMDSEDKAFSKTQLATFKASIKEIAALGFKARYNHIANSAATVDCSESHLDMVRPGIMLYGAYPAPHFRGQIDLRPVMTLKTRIIQLKRVAPGTPVSYGRTFITDRESVIATLPVGYGDGLPRRLSSGSTAAAGKGSVLIRGRKAPIVGTICMDLMMVDVTGIEGVEQGDEAVIIGAQGAEIITAEEIAEQTGTISYEIFCNVARRVPRIAVRTTTAKTEKELI</sequence>
<evidence type="ECO:0000256" key="1">
    <source>
        <dbReference type="ARBA" id="ARBA00001933"/>
    </source>
</evidence>
<dbReference type="SUPFAM" id="SSF50621">
    <property type="entry name" value="Alanine racemase C-terminal domain-like"/>
    <property type="match status" value="1"/>
</dbReference>
<organism evidence="5">
    <name type="scientific">hydrothermal vent metagenome</name>
    <dbReference type="NCBI Taxonomy" id="652676"/>
    <lineage>
        <taxon>unclassified sequences</taxon>
        <taxon>metagenomes</taxon>
        <taxon>ecological metagenomes</taxon>
    </lineage>
</organism>
<dbReference type="InterPro" id="IPR020622">
    <property type="entry name" value="Ala_racemase_pyridoxalP-BS"/>
</dbReference>
<dbReference type="InterPro" id="IPR029066">
    <property type="entry name" value="PLP-binding_barrel"/>
</dbReference>
<dbReference type="PANTHER" id="PTHR30511">
    <property type="entry name" value="ALANINE RACEMASE"/>
    <property type="match status" value="1"/>
</dbReference>
<dbReference type="HAMAP" id="MF_01201">
    <property type="entry name" value="Ala_racemase"/>
    <property type="match status" value="1"/>
</dbReference>
<dbReference type="Pfam" id="PF00842">
    <property type="entry name" value="Ala_racemase_C"/>
    <property type="match status" value="1"/>
</dbReference>
<dbReference type="InterPro" id="IPR011079">
    <property type="entry name" value="Ala_racemase_C"/>
</dbReference>
<dbReference type="GO" id="GO:0030632">
    <property type="term" value="P:D-alanine biosynthetic process"/>
    <property type="evidence" value="ECO:0007669"/>
    <property type="project" value="TreeGrafter"/>
</dbReference>
<evidence type="ECO:0000313" key="5">
    <source>
        <dbReference type="EMBL" id="VAV84310.1"/>
    </source>
</evidence>
<dbReference type="InterPro" id="IPR009006">
    <property type="entry name" value="Ala_racemase/Decarboxylase_C"/>
</dbReference>
<dbReference type="SUPFAM" id="SSF51419">
    <property type="entry name" value="PLP-binding barrel"/>
    <property type="match status" value="1"/>
</dbReference>
<dbReference type="EC" id="5.1.1.1" evidence="5"/>
<keyword evidence="3 5" id="KW-0413">Isomerase</keyword>
<name>A0A3B0QSB5_9ZZZZ</name>
<accession>A0A3B0QSB5</accession>
<dbReference type="Gene3D" id="3.20.20.10">
    <property type="entry name" value="Alanine racemase"/>
    <property type="match status" value="1"/>
</dbReference>
<dbReference type="PROSITE" id="PS00395">
    <property type="entry name" value="ALANINE_RACEMASE"/>
    <property type="match status" value="1"/>
</dbReference>
<comment type="cofactor">
    <cofactor evidence="1">
        <name>pyridoxal 5'-phosphate</name>
        <dbReference type="ChEBI" id="CHEBI:597326"/>
    </cofactor>
</comment>
<dbReference type="CDD" id="cd00430">
    <property type="entry name" value="PLPDE_III_AR"/>
    <property type="match status" value="1"/>
</dbReference>
<dbReference type="GO" id="GO:0008784">
    <property type="term" value="F:alanine racemase activity"/>
    <property type="evidence" value="ECO:0007669"/>
    <property type="project" value="UniProtKB-EC"/>
</dbReference>
<dbReference type="PANTHER" id="PTHR30511:SF0">
    <property type="entry name" value="ALANINE RACEMASE, CATABOLIC-RELATED"/>
    <property type="match status" value="1"/>
</dbReference>
<evidence type="ECO:0000259" key="4">
    <source>
        <dbReference type="SMART" id="SM01005"/>
    </source>
</evidence>
<dbReference type="FunFam" id="3.20.20.10:FF:000002">
    <property type="entry name" value="Alanine racemase"/>
    <property type="match status" value="1"/>
</dbReference>
<dbReference type="InterPro" id="IPR000821">
    <property type="entry name" value="Ala_racemase"/>
</dbReference>
<dbReference type="Pfam" id="PF01168">
    <property type="entry name" value="Ala_racemase_N"/>
    <property type="match status" value="1"/>
</dbReference>
<dbReference type="GO" id="GO:0030170">
    <property type="term" value="F:pyridoxal phosphate binding"/>
    <property type="evidence" value="ECO:0007669"/>
    <property type="project" value="TreeGrafter"/>
</dbReference>
<dbReference type="SMART" id="SM01005">
    <property type="entry name" value="Ala_racemase_C"/>
    <property type="match status" value="1"/>
</dbReference>
<evidence type="ECO:0000256" key="2">
    <source>
        <dbReference type="ARBA" id="ARBA00022898"/>
    </source>
</evidence>
<feature type="domain" description="Alanine racemase C-terminal" evidence="4">
    <location>
        <begin position="243"/>
        <end position="378"/>
    </location>
</feature>
<keyword evidence="2" id="KW-0663">Pyridoxal phosphate</keyword>
<dbReference type="AlphaFoldDB" id="A0A3B0QSB5"/>
<dbReference type="EMBL" id="UOEA01000064">
    <property type="protein sequence ID" value="VAV84310.1"/>
    <property type="molecule type" value="Genomic_DNA"/>
</dbReference>
<protein>
    <submittedName>
        <fullName evidence="5">Alanine racemase</fullName>
        <ecNumber evidence="5">5.1.1.1</ecNumber>
    </submittedName>
</protein>
<proteinExistence type="inferred from homology"/>